<dbReference type="InterPro" id="IPR003439">
    <property type="entry name" value="ABC_transporter-like_ATP-bd"/>
</dbReference>
<keyword evidence="4" id="KW-0410">Iron transport</keyword>
<keyword evidence="7" id="KW-0408">Iron</keyword>
<dbReference type="InterPro" id="IPR051535">
    <property type="entry name" value="Siderophore_ABC-ATPase"/>
</dbReference>
<dbReference type="Gene3D" id="3.40.50.300">
    <property type="entry name" value="P-loop containing nucleotide triphosphate hydrolases"/>
    <property type="match status" value="1"/>
</dbReference>
<dbReference type="CDD" id="cd03214">
    <property type="entry name" value="ABC_Iron-Siderophores_B12_Hemin"/>
    <property type="match status" value="1"/>
</dbReference>
<keyword evidence="8" id="KW-0406">Ion transport</keyword>
<dbReference type="GO" id="GO:0005524">
    <property type="term" value="F:ATP binding"/>
    <property type="evidence" value="ECO:0007669"/>
    <property type="project" value="UniProtKB-KW"/>
</dbReference>
<gene>
    <name evidence="11" type="primary">yusV</name>
    <name evidence="11" type="ORF">AULFYP135_02391</name>
</gene>
<keyword evidence="6 11" id="KW-0067">ATP-binding</keyword>
<evidence type="ECO:0000259" key="10">
    <source>
        <dbReference type="PROSITE" id="PS50893"/>
    </source>
</evidence>
<evidence type="ECO:0000256" key="4">
    <source>
        <dbReference type="ARBA" id="ARBA00022496"/>
    </source>
</evidence>
<name>A0A6N2VC51_9FIRM</name>
<keyword evidence="9" id="KW-0472">Membrane</keyword>
<sequence>MINLESVTAGYGGNPVLRGLTLRFEKGGITGILGPNGCGKSTLLKVVSGLLKPTSGQVCLGGEPLLSYSPKELAKEVAVLPQSREIPAIPVEALVSHGRFPYLGFPRKLAPTDHSAVESAMERAGVLEHRHKLLSALSGGERQKVYLAMVLAQDTPIVLMDEPTTYLDINHQFELLRLVRELADSGKTVLVVMHDLAQALETCDRILLLDHGEAIAYGPAGEVADSRAIDRVFGVVSQRVEDLKGRGHYLFSEQA</sequence>
<keyword evidence="2" id="KW-0813">Transport</keyword>
<evidence type="ECO:0000256" key="2">
    <source>
        <dbReference type="ARBA" id="ARBA00022448"/>
    </source>
</evidence>
<keyword evidence="5" id="KW-0547">Nucleotide-binding</keyword>
<dbReference type="PANTHER" id="PTHR42771">
    <property type="entry name" value="IRON(3+)-HYDROXAMATE IMPORT ATP-BINDING PROTEIN FHUC"/>
    <property type="match status" value="1"/>
</dbReference>
<reference evidence="11" key="1">
    <citation type="submission" date="2019-11" db="EMBL/GenBank/DDBJ databases">
        <authorList>
            <person name="Feng L."/>
        </authorList>
    </citation>
    <scope>NUCLEOTIDE SEQUENCE</scope>
    <source>
        <strain evidence="11">AundefinedLFYP135</strain>
    </source>
</reference>
<evidence type="ECO:0000256" key="5">
    <source>
        <dbReference type="ARBA" id="ARBA00022741"/>
    </source>
</evidence>
<dbReference type="EMBL" id="CACRSL010000005">
    <property type="protein sequence ID" value="VYT27093.1"/>
    <property type="molecule type" value="Genomic_DNA"/>
</dbReference>
<evidence type="ECO:0000256" key="1">
    <source>
        <dbReference type="ARBA" id="ARBA00004202"/>
    </source>
</evidence>
<evidence type="ECO:0000256" key="3">
    <source>
        <dbReference type="ARBA" id="ARBA00022475"/>
    </source>
</evidence>
<dbReference type="Pfam" id="PF00005">
    <property type="entry name" value="ABC_tran"/>
    <property type="match status" value="1"/>
</dbReference>
<dbReference type="PANTHER" id="PTHR42771:SF2">
    <property type="entry name" value="IRON(3+)-HYDROXAMATE IMPORT ATP-BINDING PROTEIN FHUC"/>
    <property type="match status" value="1"/>
</dbReference>
<dbReference type="SUPFAM" id="SSF52540">
    <property type="entry name" value="P-loop containing nucleoside triphosphate hydrolases"/>
    <property type="match status" value="1"/>
</dbReference>
<dbReference type="SMART" id="SM00382">
    <property type="entry name" value="AAA"/>
    <property type="match status" value="1"/>
</dbReference>
<dbReference type="PROSITE" id="PS50893">
    <property type="entry name" value="ABC_TRANSPORTER_2"/>
    <property type="match status" value="1"/>
</dbReference>
<organism evidence="11">
    <name type="scientific">uncultured Anaerotruncus sp</name>
    <dbReference type="NCBI Taxonomy" id="905011"/>
    <lineage>
        <taxon>Bacteria</taxon>
        <taxon>Bacillati</taxon>
        <taxon>Bacillota</taxon>
        <taxon>Clostridia</taxon>
        <taxon>Eubacteriales</taxon>
        <taxon>Oscillospiraceae</taxon>
        <taxon>Anaerotruncus</taxon>
        <taxon>environmental samples</taxon>
    </lineage>
</organism>
<proteinExistence type="predicted"/>
<feature type="domain" description="ABC transporter" evidence="10">
    <location>
        <begin position="2"/>
        <end position="236"/>
    </location>
</feature>
<dbReference type="GO" id="GO:0006826">
    <property type="term" value="P:iron ion transport"/>
    <property type="evidence" value="ECO:0007669"/>
    <property type="project" value="UniProtKB-KW"/>
</dbReference>
<accession>A0A6N2VC51</accession>
<dbReference type="GO" id="GO:0005886">
    <property type="term" value="C:plasma membrane"/>
    <property type="evidence" value="ECO:0007669"/>
    <property type="project" value="UniProtKB-SubCell"/>
</dbReference>
<evidence type="ECO:0000256" key="7">
    <source>
        <dbReference type="ARBA" id="ARBA00023004"/>
    </source>
</evidence>
<keyword evidence="3" id="KW-1003">Cell membrane</keyword>
<dbReference type="InterPro" id="IPR027417">
    <property type="entry name" value="P-loop_NTPase"/>
</dbReference>
<dbReference type="InterPro" id="IPR003593">
    <property type="entry name" value="AAA+_ATPase"/>
</dbReference>
<comment type="subcellular location">
    <subcellularLocation>
        <location evidence="1">Cell membrane</location>
        <topology evidence="1">Peripheral membrane protein</topology>
    </subcellularLocation>
</comment>
<dbReference type="GO" id="GO:0016887">
    <property type="term" value="F:ATP hydrolysis activity"/>
    <property type="evidence" value="ECO:0007669"/>
    <property type="project" value="InterPro"/>
</dbReference>
<evidence type="ECO:0000256" key="6">
    <source>
        <dbReference type="ARBA" id="ARBA00022840"/>
    </source>
</evidence>
<evidence type="ECO:0000256" key="8">
    <source>
        <dbReference type="ARBA" id="ARBA00023065"/>
    </source>
</evidence>
<evidence type="ECO:0000256" key="9">
    <source>
        <dbReference type="ARBA" id="ARBA00023136"/>
    </source>
</evidence>
<dbReference type="AlphaFoldDB" id="A0A6N2VC51"/>
<protein>
    <submittedName>
        <fullName evidence="11">Putative siderophore transport system ATP-binding protein YusV</fullName>
    </submittedName>
</protein>
<dbReference type="FunFam" id="3.40.50.300:FF:000134">
    <property type="entry name" value="Iron-enterobactin ABC transporter ATP-binding protein"/>
    <property type="match status" value="1"/>
</dbReference>
<evidence type="ECO:0000313" key="11">
    <source>
        <dbReference type="EMBL" id="VYT27093.1"/>
    </source>
</evidence>